<gene>
    <name evidence="1" type="ORF">SAMN05421508_11618</name>
</gene>
<evidence type="ECO:0000313" key="2">
    <source>
        <dbReference type="Proteomes" id="UP000219621"/>
    </source>
</evidence>
<organism evidence="1 2">
    <name type="scientific">Caenispirillum bisanense</name>
    <dbReference type="NCBI Taxonomy" id="414052"/>
    <lineage>
        <taxon>Bacteria</taxon>
        <taxon>Pseudomonadati</taxon>
        <taxon>Pseudomonadota</taxon>
        <taxon>Alphaproteobacteria</taxon>
        <taxon>Rhodospirillales</taxon>
        <taxon>Novispirillaceae</taxon>
        <taxon>Caenispirillum</taxon>
    </lineage>
</organism>
<name>A0A286GZY5_9PROT</name>
<dbReference type="Proteomes" id="UP000219621">
    <property type="component" value="Unassembled WGS sequence"/>
</dbReference>
<dbReference type="Pfam" id="PF07310">
    <property type="entry name" value="PAS_5"/>
    <property type="match status" value="1"/>
</dbReference>
<dbReference type="RefSeq" id="WP_097281504.1">
    <property type="nucleotide sequence ID" value="NZ_OCNJ01000016.1"/>
</dbReference>
<dbReference type="InterPro" id="IPR009922">
    <property type="entry name" value="DUF1457"/>
</dbReference>
<keyword evidence="2" id="KW-1185">Reference proteome</keyword>
<accession>A0A286GZY5</accession>
<protein>
    <submittedName>
        <fullName evidence="1">PAS domain-containing protein</fullName>
    </submittedName>
</protein>
<dbReference type="OrthoDB" id="8449511at2"/>
<dbReference type="EMBL" id="OCNJ01000016">
    <property type="protein sequence ID" value="SOE01100.1"/>
    <property type="molecule type" value="Genomic_DNA"/>
</dbReference>
<evidence type="ECO:0000313" key="1">
    <source>
        <dbReference type="EMBL" id="SOE01100.1"/>
    </source>
</evidence>
<proteinExistence type="predicted"/>
<dbReference type="AlphaFoldDB" id="A0A286GZY5"/>
<sequence>MTSRLSLVLRNPQLKSLYAYWVSRCGDDSLPMAEDVEPADLRPWIGNLVVMDVSRNGSDDAARYSYAYYSSGFASAFGDKAGRSIDELPEEQRALLKAEYDHVRVDRIPTSRVYTAEFPTGRQSWERLVLPFFDPEGEVVKLLVAAYRLDT</sequence>
<reference evidence="1 2" key="1">
    <citation type="submission" date="2017-09" db="EMBL/GenBank/DDBJ databases">
        <authorList>
            <person name="Ehlers B."/>
            <person name="Leendertz F.H."/>
        </authorList>
    </citation>
    <scope>NUCLEOTIDE SEQUENCE [LARGE SCALE GENOMIC DNA]</scope>
    <source>
        <strain evidence="1 2">USBA 140</strain>
    </source>
</reference>